<feature type="compositionally biased region" description="Polar residues" evidence="1">
    <location>
        <begin position="84"/>
        <end position="93"/>
    </location>
</feature>
<evidence type="ECO:0000313" key="2">
    <source>
        <dbReference type="EMBL" id="WOO82817.1"/>
    </source>
</evidence>
<sequence length="93" mass="9714">MAAGDNDKAPRYRPNLGTGKTPNIGFSFAQTGYHKSNVLAAAANHPAPLRSRSMAPLRNSGGRKEAPAPPTQEDDVTPTPASILPSQSTGMTK</sequence>
<evidence type="ECO:0000256" key="1">
    <source>
        <dbReference type="SAM" id="MobiDB-lite"/>
    </source>
</evidence>
<dbReference type="Proteomes" id="UP000827549">
    <property type="component" value="Chromosome 4"/>
</dbReference>
<keyword evidence="3" id="KW-1185">Reference proteome</keyword>
<feature type="compositionally biased region" description="Basic and acidic residues" evidence="1">
    <location>
        <begin position="1"/>
        <end position="10"/>
    </location>
</feature>
<gene>
    <name evidence="2" type="ORF">LOC62_04G006303</name>
</gene>
<accession>A0AAF0YB83</accession>
<name>A0AAF0YB83_9TREE</name>
<feature type="region of interest" description="Disordered" evidence="1">
    <location>
        <begin position="44"/>
        <end position="93"/>
    </location>
</feature>
<protein>
    <submittedName>
        <fullName evidence="2">Uncharacterized protein</fullName>
    </submittedName>
</protein>
<dbReference type="RefSeq" id="XP_062628849.1">
    <property type="nucleotide sequence ID" value="XM_062772865.1"/>
</dbReference>
<dbReference type="GeneID" id="87809528"/>
<feature type="region of interest" description="Disordered" evidence="1">
    <location>
        <begin position="1"/>
        <end position="24"/>
    </location>
</feature>
<dbReference type="AlphaFoldDB" id="A0AAF0YB83"/>
<dbReference type="EMBL" id="CP086717">
    <property type="protein sequence ID" value="WOO82817.1"/>
    <property type="molecule type" value="Genomic_DNA"/>
</dbReference>
<reference evidence="2" key="1">
    <citation type="submission" date="2023-10" db="EMBL/GenBank/DDBJ databases">
        <authorList>
            <person name="Noh H."/>
        </authorList>
    </citation>
    <scope>NUCLEOTIDE SEQUENCE</scope>
    <source>
        <strain evidence="2">DUCC4014</strain>
    </source>
</reference>
<evidence type="ECO:0000313" key="3">
    <source>
        <dbReference type="Proteomes" id="UP000827549"/>
    </source>
</evidence>
<proteinExistence type="predicted"/>
<organism evidence="2 3">
    <name type="scientific">Vanrija pseudolonga</name>
    <dbReference type="NCBI Taxonomy" id="143232"/>
    <lineage>
        <taxon>Eukaryota</taxon>
        <taxon>Fungi</taxon>
        <taxon>Dikarya</taxon>
        <taxon>Basidiomycota</taxon>
        <taxon>Agaricomycotina</taxon>
        <taxon>Tremellomycetes</taxon>
        <taxon>Trichosporonales</taxon>
        <taxon>Trichosporonaceae</taxon>
        <taxon>Vanrija</taxon>
    </lineage>
</organism>